<dbReference type="Proteomes" id="UP001316803">
    <property type="component" value="Unassembled WGS sequence"/>
</dbReference>
<organism evidence="6 7">
    <name type="scientific">Knufia fluminis</name>
    <dbReference type="NCBI Taxonomy" id="191047"/>
    <lineage>
        <taxon>Eukaryota</taxon>
        <taxon>Fungi</taxon>
        <taxon>Dikarya</taxon>
        <taxon>Ascomycota</taxon>
        <taxon>Pezizomycotina</taxon>
        <taxon>Eurotiomycetes</taxon>
        <taxon>Chaetothyriomycetidae</taxon>
        <taxon>Chaetothyriales</taxon>
        <taxon>Trichomeriaceae</taxon>
        <taxon>Knufia</taxon>
    </lineage>
</organism>
<evidence type="ECO:0000256" key="1">
    <source>
        <dbReference type="ARBA" id="ARBA00010088"/>
    </source>
</evidence>
<dbReference type="Pfam" id="PF08386">
    <property type="entry name" value="Abhydrolase_4"/>
    <property type="match status" value="1"/>
</dbReference>
<reference evidence="6 7" key="1">
    <citation type="submission" date="2022-12" db="EMBL/GenBank/DDBJ databases">
        <title>Genomic features and morphological characterization of a novel Knufia sp. strain isolated from spacecraft assembly facility.</title>
        <authorList>
            <person name="Teixeira M."/>
            <person name="Chander A.M."/>
            <person name="Stajich J.E."/>
            <person name="Venkateswaran K."/>
        </authorList>
    </citation>
    <scope>NUCLEOTIDE SEQUENCE [LARGE SCALE GENOMIC DNA]</scope>
    <source>
        <strain evidence="6 7">FJI-L2-BK-P2</strain>
    </source>
</reference>
<gene>
    <name evidence="6" type="ORF">OHC33_009613</name>
</gene>
<dbReference type="InterPro" id="IPR013595">
    <property type="entry name" value="Pept_S33_TAP-like_C"/>
</dbReference>
<keyword evidence="3" id="KW-0732">Signal</keyword>
<sequence>MRSSLRVAAVSALFLTSTQAAPTSPSTIPWFACPQNESIVAPYECGTLQVPLDYTLPEYDTLELKMVRVSHTKEPFMGSILFNAGGPGLETRSLVAGGGEGLLELTGGRFDLIGHDPRGTGDTLPFHCYNESERALSLLATPASTDSSDAAPGQIFAERKILSQACVREHEDSGIGELVGTAFTVRDLFQIVDALGEDGLLRYWGFSYGSALGATAAAMFPDRIDKLIIDAVLNLQQYYDGRDYQQVYTADAGLRHFLGTCLKAPDACILSQQGSSVDEIETKIWEKLESIRQQPLATGPTINDLIKYGSVTASINTGLRQPMSPIGWPLLAQLLSSLITSNTTGFREAYDIFNGFLQATDEPSWPAEVTESPYAIRCSDHSFRADNLSDLVPVYEEFERTSKLTGGWIAGGQPMSCAQWPWKAKEQIQWKSEYVTRSPLLVIGNTWDTLTPVESAFNTSASFPGSGVVHQNTGGHSSIAHPSTCTANAIRAYLVNGTLPSGGSVLCEPDEPLGVFASTDSSSKKRSLMSEEDTRLYEAMEKLARRALY</sequence>
<dbReference type="InterPro" id="IPR000073">
    <property type="entry name" value="AB_hydrolase_1"/>
</dbReference>
<evidence type="ECO:0000313" key="7">
    <source>
        <dbReference type="Proteomes" id="UP001316803"/>
    </source>
</evidence>
<evidence type="ECO:0008006" key="8">
    <source>
        <dbReference type="Google" id="ProtNLM"/>
    </source>
</evidence>
<keyword evidence="7" id="KW-1185">Reference proteome</keyword>
<accession>A0AAN8E933</accession>
<proteinExistence type="inferred from homology"/>
<evidence type="ECO:0000256" key="2">
    <source>
        <dbReference type="ARBA" id="ARBA00022801"/>
    </source>
</evidence>
<feature type="signal peptide" evidence="3">
    <location>
        <begin position="1"/>
        <end position="20"/>
    </location>
</feature>
<dbReference type="PANTHER" id="PTHR43248">
    <property type="entry name" value="2-SUCCINYL-6-HYDROXY-2,4-CYCLOHEXADIENE-1-CARBOXYLATE SYNTHASE"/>
    <property type="match status" value="1"/>
</dbReference>
<comment type="caution">
    <text evidence="6">The sequence shown here is derived from an EMBL/GenBank/DDBJ whole genome shotgun (WGS) entry which is preliminary data.</text>
</comment>
<protein>
    <recommendedName>
        <fullName evidence="8">Peptidase S33 tripeptidyl aminopeptidase-like C-terminal domain-containing protein</fullName>
    </recommendedName>
</protein>
<evidence type="ECO:0000259" key="4">
    <source>
        <dbReference type="Pfam" id="PF00561"/>
    </source>
</evidence>
<dbReference type="SUPFAM" id="SSF53474">
    <property type="entry name" value="alpha/beta-Hydrolases"/>
    <property type="match status" value="1"/>
</dbReference>
<dbReference type="PANTHER" id="PTHR43248:SF25">
    <property type="entry name" value="AB HYDROLASE-1 DOMAIN-CONTAINING PROTEIN-RELATED"/>
    <property type="match status" value="1"/>
</dbReference>
<dbReference type="AlphaFoldDB" id="A0AAN8E933"/>
<dbReference type="EMBL" id="JAKLMC020000036">
    <property type="protein sequence ID" value="KAK5949439.1"/>
    <property type="molecule type" value="Genomic_DNA"/>
</dbReference>
<dbReference type="Pfam" id="PF00561">
    <property type="entry name" value="Abhydrolase_1"/>
    <property type="match status" value="1"/>
</dbReference>
<name>A0AAN8E933_9EURO</name>
<dbReference type="GO" id="GO:0016787">
    <property type="term" value="F:hydrolase activity"/>
    <property type="evidence" value="ECO:0007669"/>
    <property type="project" value="UniProtKB-KW"/>
</dbReference>
<feature type="domain" description="Peptidase S33 tripeptidyl aminopeptidase-like C-terminal" evidence="5">
    <location>
        <begin position="413"/>
        <end position="504"/>
    </location>
</feature>
<evidence type="ECO:0000256" key="3">
    <source>
        <dbReference type="SAM" id="SignalP"/>
    </source>
</evidence>
<dbReference type="Gene3D" id="3.40.50.1820">
    <property type="entry name" value="alpha/beta hydrolase"/>
    <property type="match status" value="1"/>
</dbReference>
<dbReference type="InterPro" id="IPR029058">
    <property type="entry name" value="AB_hydrolase_fold"/>
</dbReference>
<feature type="domain" description="AB hydrolase-1" evidence="4">
    <location>
        <begin position="80"/>
        <end position="236"/>
    </location>
</feature>
<comment type="similarity">
    <text evidence="1">Belongs to the peptidase S33 family.</text>
</comment>
<dbReference type="InterPro" id="IPR051601">
    <property type="entry name" value="Serine_prot/Carboxylest_S33"/>
</dbReference>
<evidence type="ECO:0000313" key="6">
    <source>
        <dbReference type="EMBL" id="KAK5949439.1"/>
    </source>
</evidence>
<evidence type="ECO:0000259" key="5">
    <source>
        <dbReference type="Pfam" id="PF08386"/>
    </source>
</evidence>
<feature type="chain" id="PRO_5042818539" description="Peptidase S33 tripeptidyl aminopeptidase-like C-terminal domain-containing protein" evidence="3">
    <location>
        <begin position="21"/>
        <end position="549"/>
    </location>
</feature>
<keyword evidence="2" id="KW-0378">Hydrolase</keyword>